<evidence type="ECO:0000313" key="1">
    <source>
        <dbReference type="EMBL" id="PIP33903.1"/>
    </source>
</evidence>
<evidence type="ECO:0008006" key="3">
    <source>
        <dbReference type="Google" id="ProtNLM"/>
    </source>
</evidence>
<dbReference type="EMBL" id="PCSD01000039">
    <property type="protein sequence ID" value="PIP33903.1"/>
    <property type="molecule type" value="Genomic_DNA"/>
</dbReference>
<proteinExistence type="predicted"/>
<evidence type="ECO:0000313" key="2">
    <source>
        <dbReference type="Proteomes" id="UP000230729"/>
    </source>
</evidence>
<sequence length="164" mass="17940">MTLIVDANNLAGALHILSAHRFQEQVIAMFKFWPNREYREIYLVFDPIDSFGDRIQAGRLTVIYPPAGPERHAADERITALAVRLAAGGPASEALTVATDDRGLREAVAIAVGNRKVIFLHSADLAKLLCPKNSVSQTAEDGSDRRLSEAEQAAISAEMISLWK</sequence>
<dbReference type="AlphaFoldDB" id="A0A2G9ZL43"/>
<reference evidence="1 2" key="1">
    <citation type="submission" date="2017-09" db="EMBL/GenBank/DDBJ databases">
        <title>Depth-based differentiation of microbial function through sediment-hosted aquifers and enrichment of novel symbionts in the deep terrestrial subsurface.</title>
        <authorList>
            <person name="Probst A.J."/>
            <person name="Ladd B."/>
            <person name="Jarett J.K."/>
            <person name="Geller-Mcgrath D.E."/>
            <person name="Sieber C.M."/>
            <person name="Emerson J.B."/>
            <person name="Anantharaman K."/>
            <person name="Thomas B.C."/>
            <person name="Malmstrom R."/>
            <person name="Stieglmeier M."/>
            <person name="Klingl A."/>
            <person name="Woyke T."/>
            <person name="Ryan C.M."/>
            <person name="Banfield J.F."/>
        </authorList>
    </citation>
    <scope>NUCLEOTIDE SEQUENCE [LARGE SCALE GENOMIC DNA]</scope>
    <source>
        <strain evidence="1">CG23_combo_of_CG06-09_8_20_14_all_49_15</strain>
    </source>
</reference>
<gene>
    <name evidence="1" type="ORF">COX22_01910</name>
</gene>
<name>A0A2G9ZL43_9BACT</name>
<protein>
    <recommendedName>
        <fullName evidence="3">NYN domain-containing protein</fullName>
    </recommendedName>
</protein>
<dbReference type="Proteomes" id="UP000230729">
    <property type="component" value="Unassembled WGS sequence"/>
</dbReference>
<comment type="caution">
    <text evidence="1">The sequence shown here is derived from an EMBL/GenBank/DDBJ whole genome shotgun (WGS) entry which is preliminary data.</text>
</comment>
<accession>A0A2G9ZL43</accession>
<organism evidence="1 2">
    <name type="scientific">Candidatus Falkowbacteria bacterium CG23_combo_of_CG06-09_8_20_14_all_49_15</name>
    <dbReference type="NCBI Taxonomy" id="1974572"/>
    <lineage>
        <taxon>Bacteria</taxon>
        <taxon>Candidatus Falkowiibacteriota</taxon>
    </lineage>
</organism>